<accession>A0A1I1IVL6</accession>
<evidence type="ECO:0000259" key="3">
    <source>
        <dbReference type="Pfam" id="PF24837"/>
    </source>
</evidence>
<feature type="region of interest" description="Disordered" evidence="1">
    <location>
        <begin position="29"/>
        <end position="83"/>
    </location>
</feature>
<keyword evidence="2" id="KW-0732">Signal</keyword>
<keyword evidence="5" id="KW-1185">Reference proteome</keyword>
<dbReference type="AlphaFoldDB" id="A0A1I1IVL6"/>
<evidence type="ECO:0000313" key="5">
    <source>
        <dbReference type="Proteomes" id="UP000199022"/>
    </source>
</evidence>
<name>A0A1I1IVL6_9ACTN</name>
<dbReference type="OrthoDB" id="3393679at2"/>
<gene>
    <name evidence="4" type="ORF">SAMN05661030_0872</name>
</gene>
<dbReference type="Pfam" id="PF24837">
    <property type="entry name" value="AMIN-like"/>
    <property type="match status" value="1"/>
</dbReference>
<evidence type="ECO:0000313" key="4">
    <source>
        <dbReference type="EMBL" id="SFC39941.1"/>
    </source>
</evidence>
<reference evidence="5" key="1">
    <citation type="submission" date="2016-10" db="EMBL/GenBank/DDBJ databases">
        <authorList>
            <person name="Varghese N."/>
            <person name="Submissions S."/>
        </authorList>
    </citation>
    <scope>NUCLEOTIDE SEQUENCE [LARGE SCALE GENOMIC DNA]</scope>
    <source>
        <strain evidence="5">DSM 45962</strain>
    </source>
</reference>
<organism evidence="4 5">
    <name type="scientific">Klenkia taihuensis</name>
    <dbReference type="NCBI Taxonomy" id="1225127"/>
    <lineage>
        <taxon>Bacteria</taxon>
        <taxon>Bacillati</taxon>
        <taxon>Actinomycetota</taxon>
        <taxon>Actinomycetes</taxon>
        <taxon>Geodermatophilales</taxon>
        <taxon>Geodermatophilaceae</taxon>
        <taxon>Klenkia</taxon>
    </lineage>
</organism>
<dbReference type="Proteomes" id="UP000199022">
    <property type="component" value="Unassembled WGS sequence"/>
</dbReference>
<protein>
    <recommendedName>
        <fullName evidence="3">AMIN-like domain-containing protein</fullName>
    </recommendedName>
</protein>
<feature type="compositionally biased region" description="Low complexity" evidence="1">
    <location>
        <begin position="29"/>
        <end position="58"/>
    </location>
</feature>
<dbReference type="PROSITE" id="PS51257">
    <property type="entry name" value="PROKAR_LIPOPROTEIN"/>
    <property type="match status" value="1"/>
</dbReference>
<dbReference type="RefSeq" id="WP_091554988.1">
    <property type="nucleotide sequence ID" value="NZ_BNAC01000003.1"/>
</dbReference>
<evidence type="ECO:0000256" key="2">
    <source>
        <dbReference type="SAM" id="SignalP"/>
    </source>
</evidence>
<dbReference type="STRING" id="1225127.SAMN05661030_0872"/>
<dbReference type="InterPro" id="IPR056303">
    <property type="entry name" value="AMIN-like"/>
</dbReference>
<feature type="signal peptide" evidence="2">
    <location>
        <begin position="1"/>
        <end position="20"/>
    </location>
</feature>
<proteinExistence type="predicted"/>
<feature type="chain" id="PRO_5039538195" description="AMIN-like domain-containing protein" evidence="2">
    <location>
        <begin position="21"/>
        <end position="212"/>
    </location>
</feature>
<feature type="domain" description="AMIN-like" evidence="3">
    <location>
        <begin position="86"/>
        <end position="211"/>
    </location>
</feature>
<dbReference type="EMBL" id="FOMD01000001">
    <property type="protein sequence ID" value="SFC39941.1"/>
    <property type="molecule type" value="Genomic_DNA"/>
</dbReference>
<sequence length="212" mass="21301">MRSGARRLAVVPLSALVLLAGCGGGDPTETAATGTSTSAGTTSSSAGTPSATTTAPATDEVTDAPPFPADTSPDTGEAVAGEGPTVVTAVRVGSQDGADRVVLDLAGTAVPGWDVAYTDAPTQEGSGSPVEMPGTVFLRVTLTGVTNPYEAPGTPETARGVYPGPSGGPVQAIYYDSVFEGQALAYLGLDAERPFRVYALSNPTRIVVDVQR</sequence>
<evidence type="ECO:0000256" key="1">
    <source>
        <dbReference type="SAM" id="MobiDB-lite"/>
    </source>
</evidence>